<accession>A0ABS5U5K0</accession>
<proteinExistence type="predicted"/>
<reference evidence="1 2" key="1">
    <citation type="submission" date="2021-05" db="EMBL/GenBank/DDBJ databases">
        <title>The draft genome of Geobacter chapellei DSM 13688.</title>
        <authorList>
            <person name="Xu Z."/>
            <person name="Masuda Y."/>
            <person name="Itoh H."/>
            <person name="Senoo K."/>
        </authorList>
    </citation>
    <scope>NUCLEOTIDE SEQUENCE [LARGE SCALE GENOMIC DNA]</scope>
    <source>
        <strain evidence="1 2">DSM 13688</strain>
    </source>
</reference>
<evidence type="ECO:0000313" key="2">
    <source>
        <dbReference type="Proteomes" id="UP000784128"/>
    </source>
</evidence>
<name>A0ABS5U5K0_9BACT</name>
<dbReference type="RefSeq" id="WP_214296648.1">
    <property type="nucleotide sequence ID" value="NZ_JAHDYS010000003.1"/>
</dbReference>
<evidence type="ECO:0008006" key="3">
    <source>
        <dbReference type="Google" id="ProtNLM"/>
    </source>
</evidence>
<comment type="caution">
    <text evidence="1">The sequence shown here is derived from an EMBL/GenBank/DDBJ whole genome shotgun (WGS) entry which is preliminary data.</text>
</comment>
<protein>
    <recommendedName>
        <fullName evidence="3">Alkyl hydroperoxide reductase subunit C/ Thiol specific antioxidant domain-containing protein</fullName>
    </recommendedName>
</protein>
<evidence type="ECO:0000313" key="1">
    <source>
        <dbReference type="EMBL" id="MBT1070934.1"/>
    </source>
</evidence>
<dbReference type="EMBL" id="JAHDYS010000003">
    <property type="protein sequence ID" value="MBT1070934.1"/>
    <property type="molecule type" value="Genomic_DNA"/>
</dbReference>
<gene>
    <name evidence="1" type="ORF">KJB30_03995</name>
</gene>
<keyword evidence="2" id="KW-1185">Reference proteome</keyword>
<sequence>MAVLHGDQKESSRLRERLQLPFPVLSDQKGEVVASFAGGGTAVYITDRFREIFAHCHDDKLFSSDEVLEWLAHINRQCPEGVSHWPA</sequence>
<organism evidence="1 2">
    <name type="scientific">Pelotalea chapellei</name>
    <dbReference type="NCBI Taxonomy" id="44671"/>
    <lineage>
        <taxon>Bacteria</taxon>
        <taxon>Pseudomonadati</taxon>
        <taxon>Thermodesulfobacteriota</taxon>
        <taxon>Desulfuromonadia</taxon>
        <taxon>Geobacterales</taxon>
        <taxon>Geobacteraceae</taxon>
        <taxon>Pelotalea</taxon>
    </lineage>
</organism>
<dbReference type="Proteomes" id="UP000784128">
    <property type="component" value="Unassembled WGS sequence"/>
</dbReference>